<feature type="compositionally biased region" description="Polar residues" evidence="1">
    <location>
        <begin position="172"/>
        <end position="181"/>
    </location>
</feature>
<name>A0ABW9LB94_9MYCO</name>
<gene>
    <name evidence="2" type="ORF">ACK4CT_12045</name>
</gene>
<accession>A0ABW9LB94</accession>
<reference evidence="2 3" key="1">
    <citation type="submission" date="2024-12" db="EMBL/GenBank/DDBJ databases">
        <title>The coexistence of Mycolicibacterium septicum and Mycolicibacterium nivoides in clinical samples.</title>
        <authorList>
            <person name="Wang C."/>
            <person name="Feng Y."/>
            <person name="Zong Z."/>
        </authorList>
    </citation>
    <scope>NUCLEOTIDE SEQUENCE [LARGE SCALE GENOMIC DNA]</scope>
    <source>
        <strain evidence="2 3">120309</strain>
    </source>
</reference>
<evidence type="ECO:0008006" key="4">
    <source>
        <dbReference type="Google" id="ProtNLM"/>
    </source>
</evidence>
<feature type="region of interest" description="Disordered" evidence="1">
    <location>
        <begin position="165"/>
        <end position="193"/>
    </location>
</feature>
<evidence type="ECO:0000313" key="2">
    <source>
        <dbReference type="EMBL" id="MFN6543911.1"/>
    </source>
</evidence>
<comment type="caution">
    <text evidence="2">The sequence shown here is derived from an EMBL/GenBank/DDBJ whole genome shotgun (WGS) entry which is preliminary data.</text>
</comment>
<feature type="compositionally biased region" description="Basic and acidic residues" evidence="1">
    <location>
        <begin position="79"/>
        <end position="92"/>
    </location>
</feature>
<organism evidence="2 3">
    <name type="scientific">Mycolicibacterium nivoides</name>
    <dbReference type="NCBI Taxonomy" id="2487344"/>
    <lineage>
        <taxon>Bacteria</taxon>
        <taxon>Bacillati</taxon>
        <taxon>Actinomycetota</taxon>
        <taxon>Actinomycetes</taxon>
        <taxon>Mycobacteriales</taxon>
        <taxon>Mycobacteriaceae</taxon>
        <taxon>Mycolicibacterium</taxon>
    </lineage>
</organism>
<dbReference type="EMBL" id="JBKBDD010000003">
    <property type="protein sequence ID" value="MFN6543911.1"/>
    <property type="molecule type" value="Genomic_DNA"/>
</dbReference>
<sequence length="203" mass="21681">MSENGDLPIHPTTGLRAIGIGKRGPWWPVMGASEDHGAADSDAGGGDDNPGDDTGTESDTATGSQDGGDGAPKPTETVEFWRDKARDWETRSKANAKAADQLTEANNRATAAEAEVASVPAKVAEALKSHLVARHQIAEEDAELFLTATDPELLLKQVDRFLGQPDKRRKNSNYVANQGNGKTDDDGNGLDRQFVRDLFGNNN</sequence>
<feature type="region of interest" description="Disordered" evidence="1">
    <location>
        <begin position="1"/>
        <end position="107"/>
    </location>
</feature>
<evidence type="ECO:0000256" key="1">
    <source>
        <dbReference type="SAM" id="MobiDB-lite"/>
    </source>
</evidence>
<evidence type="ECO:0000313" key="3">
    <source>
        <dbReference type="Proteomes" id="UP001635816"/>
    </source>
</evidence>
<dbReference type="RefSeq" id="WP_409543315.1">
    <property type="nucleotide sequence ID" value="NZ_JBKBDD010000003.1"/>
</dbReference>
<protein>
    <recommendedName>
        <fullName evidence="4">Scaffolding protein</fullName>
    </recommendedName>
</protein>
<dbReference type="Proteomes" id="UP001635816">
    <property type="component" value="Unassembled WGS sequence"/>
</dbReference>
<keyword evidence="3" id="KW-1185">Reference proteome</keyword>
<proteinExistence type="predicted"/>